<dbReference type="EMBL" id="DRIG01000096">
    <property type="protein sequence ID" value="HEC79348.1"/>
    <property type="molecule type" value="Genomic_DNA"/>
</dbReference>
<dbReference type="NCBIfam" id="TIGR04514">
    <property type="entry name" value="GWxTD_dom"/>
    <property type="match status" value="1"/>
</dbReference>
<organism evidence="1 2">
    <name type="scientific">candidate division WOR-3 bacterium</name>
    <dbReference type="NCBI Taxonomy" id="2052148"/>
    <lineage>
        <taxon>Bacteria</taxon>
        <taxon>Bacteria division WOR-3</taxon>
    </lineage>
</organism>
<reference evidence="1" key="1">
    <citation type="journal article" date="2020" name="mSystems">
        <title>Genome- and Community-Level Interaction Insights into Carbon Utilization and Element Cycling Functions of Hydrothermarchaeota in Hydrothermal Sediment.</title>
        <authorList>
            <person name="Zhou Z."/>
            <person name="Liu Y."/>
            <person name="Xu W."/>
            <person name="Pan J."/>
            <person name="Luo Z.H."/>
            <person name="Li M."/>
        </authorList>
    </citation>
    <scope>NUCLEOTIDE SEQUENCE</scope>
    <source>
        <strain evidence="1">HyVt-388</strain>
    </source>
</reference>
<name>A0A9C9K0R7_UNCW3</name>
<accession>A0A9C9K0R7</accession>
<evidence type="ECO:0000313" key="2">
    <source>
        <dbReference type="Proteomes" id="UP000885826"/>
    </source>
</evidence>
<dbReference type="AlphaFoldDB" id="A0A9C9K0R7"/>
<dbReference type="Proteomes" id="UP000885826">
    <property type="component" value="Unassembled WGS sequence"/>
</dbReference>
<proteinExistence type="predicted"/>
<protein>
    <submittedName>
        <fullName evidence="1">GWxTD domain-containing protein</fullName>
    </submittedName>
</protein>
<gene>
    <name evidence="1" type="ORF">ENI34_09480</name>
</gene>
<dbReference type="InterPro" id="IPR030959">
    <property type="entry name" value="GWxTD_dom"/>
</dbReference>
<comment type="caution">
    <text evidence="1">The sequence shown here is derived from an EMBL/GenBank/DDBJ whole genome shotgun (WGS) entry which is preliminary data.</text>
</comment>
<evidence type="ECO:0000313" key="1">
    <source>
        <dbReference type="EMBL" id="HEC79348.1"/>
    </source>
</evidence>
<sequence length="280" mass="33267">MSDLLLAKEIVKDTIENYLRKGNLRVVPHPSHWFTERYTTLYIYYEIYDIVPDSNRIKVVYTIKDEAGKTLRKIPQYVEKKFTSQALNLGLNIETFKTGRYTLVVEVEDPTAAAPSRKQTSFRIIKAVKEEPISYEGLPYYDKIGIFLSPAEYRAFQNMPEQGKKTYLQKFWTKMDYFEIARRFEYAEDHYRQGNKPGYETDRGKIYVKYGPPDEKELSTIAIEESKPYERWYYFNGYQFIFVDVRGTNEFTLVWTNVRDEHSQPTLYKYLPAAIREEIK</sequence>